<proteinExistence type="predicted"/>
<dbReference type="InterPro" id="IPR013656">
    <property type="entry name" value="PAS_4"/>
</dbReference>
<gene>
    <name evidence="2" type="ORF">MKQ68_14405</name>
</gene>
<evidence type="ECO:0000313" key="3">
    <source>
        <dbReference type="Proteomes" id="UP001162741"/>
    </source>
</evidence>
<evidence type="ECO:0000259" key="1">
    <source>
        <dbReference type="PROSITE" id="PS50112"/>
    </source>
</evidence>
<dbReference type="SUPFAM" id="SSF55785">
    <property type="entry name" value="PYP-like sensor domain (PAS domain)"/>
    <property type="match status" value="1"/>
</dbReference>
<dbReference type="SMART" id="SM00091">
    <property type="entry name" value="PAS"/>
    <property type="match status" value="1"/>
</dbReference>
<sequence length="166" mass="19229">MLEKHFHAGNPDGPGAEHVMRMKDEQLRALVENTPDAITRWDSNFRLVFANNAFAEKSGTPVNEALGKTSVQMGHPPEVSHAFVEKLRKVFETQQPQEHYNYYPSPEGNLYFHSRMVPEFAVDGTVTTVLNIARDITHTHNIKIELEEVNRRCCIRRACRKRWWRS</sequence>
<dbReference type="EMBL" id="CP107006">
    <property type="protein sequence ID" value="UYQ91281.1"/>
    <property type="molecule type" value="Genomic_DNA"/>
</dbReference>
<organism evidence="2 3">
    <name type="scientific">Chitinophaga horti</name>
    <dbReference type="NCBI Taxonomy" id="2920382"/>
    <lineage>
        <taxon>Bacteria</taxon>
        <taxon>Pseudomonadati</taxon>
        <taxon>Bacteroidota</taxon>
        <taxon>Chitinophagia</taxon>
        <taxon>Chitinophagales</taxon>
        <taxon>Chitinophagaceae</taxon>
        <taxon>Chitinophaga</taxon>
    </lineage>
</organism>
<dbReference type="CDD" id="cd00130">
    <property type="entry name" value="PAS"/>
    <property type="match status" value="1"/>
</dbReference>
<dbReference type="RefSeq" id="WP_264279738.1">
    <property type="nucleotide sequence ID" value="NZ_CP107006.1"/>
</dbReference>
<keyword evidence="3" id="KW-1185">Reference proteome</keyword>
<accession>A0ABY6IV88</accession>
<name>A0ABY6IV88_9BACT</name>
<dbReference type="InterPro" id="IPR035965">
    <property type="entry name" value="PAS-like_dom_sf"/>
</dbReference>
<evidence type="ECO:0000313" key="2">
    <source>
        <dbReference type="EMBL" id="UYQ91281.1"/>
    </source>
</evidence>
<feature type="domain" description="PAS" evidence="1">
    <location>
        <begin position="23"/>
        <end position="94"/>
    </location>
</feature>
<dbReference type="NCBIfam" id="TIGR00229">
    <property type="entry name" value="sensory_box"/>
    <property type="match status" value="1"/>
</dbReference>
<reference evidence="2" key="1">
    <citation type="submission" date="2022-10" db="EMBL/GenBank/DDBJ databases">
        <title>Chitinophaga sp. nov., isolated from soil.</title>
        <authorList>
            <person name="Jeon C.O."/>
        </authorList>
    </citation>
    <scope>NUCLEOTIDE SEQUENCE</scope>
    <source>
        <strain evidence="2">R8</strain>
    </source>
</reference>
<dbReference type="InterPro" id="IPR000014">
    <property type="entry name" value="PAS"/>
</dbReference>
<dbReference type="Gene3D" id="3.30.450.20">
    <property type="entry name" value="PAS domain"/>
    <property type="match status" value="1"/>
</dbReference>
<dbReference type="PROSITE" id="PS50112">
    <property type="entry name" value="PAS"/>
    <property type="match status" value="1"/>
</dbReference>
<dbReference type="Pfam" id="PF08448">
    <property type="entry name" value="PAS_4"/>
    <property type="match status" value="1"/>
</dbReference>
<dbReference type="Proteomes" id="UP001162741">
    <property type="component" value="Chromosome"/>
</dbReference>
<protein>
    <submittedName>
        <fullName evidence="2">PAS domain-containing protein</fullName>
    </submittedName>
</protein>